<evidence type="ECO:0000256" key="6">
    <source>
        <dbReference type="ARBA" id="ARBA00022692"/>
    </source>
</evidence>
<dbReference type="Gene3D" id="3.30.450.20">
    <property type="entry name" value="PAS domain"/>
    <property type="match status" value="2"/>
</dbReference>
<feature type="transmembrane region" description="Helical" evidence="10">
    <location>
        <begin position="129"/>
        <end position="150"/>
    </location>
</feature>
<dbReference type="InterPro" id="IPR013656">
    <property type="entry name" value="PAS_4"/>
</dbReference>
<dbReference type="Pfam" id="PF13426">
    <property type="entry name" value="PAS_9"/>
    <property type="match status" value="1"/>
</dbReference>
<feature type="transmembrane region" description="Helical" evidence="10">
    <location>
        <begin position="162"/>
        <end position="188"/>
    </location>
</feature>
<dbReference type="eggNOG" id="COG2461">
    <property type="taxonomic scope" value="Bacteria"/>
</dbReference>
<dbReference type="InterPro" id="IPR001789">
    <property type="entry name" value="Sig_transdc_resp-reg_receiver"/>
</dbReference>
<protein>
    <recommendedName>
        <fullName evidence="3">histidine kinase</fullName>
        <ecNumber evidence="3">2.7.13.3</ecNumber>
    </recommendedName>
</protein>
<dbReference type="AlphaFoldDB" id="M1NE31"/>
<evidence type="ECO:0000256" key="2">
    <source>
        <dbReference type="ARBA" id="ARBA00004651"/>
    </source>
</evidence>
<dbReference type="NCBIfam" id="TIGR00229">
    <property type="entry name" value="sensory_box"/>
    <property type="match status" value="2"/>
</dbReference>
<feature type="transmembrane region" description="Helical" evidence="10">
    <location>
        <begin position="9"/>
        <end position="27"/>
    </location>
</feature>
<dbReference type="SMART" id="SM00086">
    <property type="entry name" value="PAC"/>
    <property type="match status" value="2"/>
</dbReference>
<dbReference type="InterPro" id="IPR000700">
    <property type="entry name" value="PAS-assoc_C"/>
</dbReference>
<dbReference type="CDD" id="cd17546">
    <property type="entry name" value="REC_hyHK_CKI1_RcsC-like"/>
    <property type="match status" value="1"/>
</dbReference>
<dbReference type="PRINTS" id="PR00344">
    <property type="entry name" value="BCTRLSENSOR"/>
</dbReference>
<dbReference type="InterPro" id="IPR003661">
    <property type="entry name" value="HisK_dim/P_dom"/>
</dbReference>
<feature type="domain" description="PAC" evidence="14">
    <location>
        <begin position="296"/>
        <end position="353"/>
    </location>
</feature>
<evidence type="ECO:0000259" key="11">
    <source>
        <dbReference type="PROSITE" id="PS50109"/>
    </source>
</evidence>
<evidence type="ECO:0000256" key="7">
    <source>
        <dbReference type="ARBA" id="ARBA00022989"/>
    </source>
</evidence>
<dbReference type="SMART" id="SM00388">
    <property type="entry name" value="HisKA"/>
    <property type="match status" value="1"/>
</dbReference>
<dbReference type="HOGENOM" id="CLU_000445_114_71_7"/>
<evidence type="ECO:0000256" key="5">
    <source>
        <dbReference type="ARBA" id="ARBA00022553"/>
    </source>
</evidence>
<dbReference type="CDD" id="cd00130">
    <property type="entry name" value="PAS"/>
    <property type="match status" value="1"/>
</dbReference>
<proteinExistence type="predicted"/>
<dbReference type="PROSITE" id="PS50112">
    <property type="entry name" value="PAS"/>
    <property type="match status" value="1"/>
</dbReference>
<dbReference type="RefSeq" id="WP_015403645.1">
    <property type="nucleotide sequence ID" value="NC_020304.1"/>
</dbReference>
<evidence type="ECO:0000256" key="3">
    <source>
        <dbReference type="ARBA" id="ARBA00012438"/>
    </source>
</evidence>
<dbReference type="OrthoDB" id="5409350at2"/>
<dbReference type="SMART" id="SM00387">
    <property type="entry name" value="HATPase_c"/>
    <property type="match status" value="1"/>
</dbReference>
<dbReference type="InterPro" id="IPR001610">
    <property type="entry name" value="PAC"/>
</dbReference>
<dbReference type="Pfam" id="PF00512">
    <property type="entry name" value="HisKA"/>
    <property type="match status" value="1"/>
</dbReference>
<dbReference type="InterPro" id="IPR003594">
    <property type="entry name" value="HATPase_dom"/>
</dbReference>
<dbReference type="SMART" id="SM00091">
    <property type="entry name" value="PAS"/>
    <property type="match status" value="2"/>
</dbReference>
<keyword evidence="5 9" id="KW-0597">Phosphoprotein</keyword>
<accession>M1NE31</accession>
<dbReference type="SUPFAM" id="SSF47384">
    <property type="entry name" value="Homodimeric domain of signal transducing histidine kinase"/>
    <property type="match status" value="1"/>
</dbReference>
<dbReference type="InterPro" id="IPR011006">
    <property type="entry name" value="CheY-like_superfamily"/>
</dbReference>
<feature type="domain" description="PAC" evidence="14">
    <location>
        <begin position="424"/>
        <end position="480"/>
    </location>
</feature>
<evidence type="ECO:0000256" key="9">
    <source>
        <dbReference type="PROSITE-ProRule" id="PRU00169"/>
    </source>
</evidence>
<dbReference type="InterPro" id="IPR011620">
    <property type="entry name" value="Sig_transdc_His_kinase_LytS_TM"/>
</dbReference>
<evidence type="ECO:0000256" key="10">
    <source>
        <dbReference type="SAM" id="Phobius"/>
    </source>
</evidence>
<dbReference type="KEGG" id="dsf:UWK_01394"/>
<keyword evidence="6 10" id="KW-0812">Transmembrane</keyword>
<sequence>MIIELIKPLSLLLSLALLLAFVFYFFQRQSVTAKILSGILYGTMAVLAMNMPFKFTPGVIFDSRSVIVSLGGFFGGPIAAIVTAVIAAPYRYFLGGSGALAGALVVVLCAASGICWHSLQHRYNFKTRVWHLFVFGLLSHFVAMFGMLALPSDLIWDVTKNLAMPFFFIYPAVTVVLGIIIQSIYLFFERDEELVKTQKKLEKQSDVLQERVDELIRAEKQIGEDKVKLRRFESIVANSSDFMALVDKNFIYLAVNDTYARSSGKSKDELVGVRVEDVFGTKIFQTVIKPHAEKCLSGEAVYYEGWFEFENFGRRYIGVAYNPYMGEEGEIEGFTVVSRDITQRKEVEDALLASEKRFQDLVENSTDWIWEFDENEIFTYTSPRIKDLLGYTPEEILGQSAFYPMSSQESERVFNEFITFKKARKPFFSLININQHKNGEKVILESSGVPFFDNTGAFRGYRGIDRDITERTNLEEQIRQSHKMEAIGTLAGGIAHDFNNILSAILGYAEMAMYDLPDSSPAKDQIAEVLKAGNRAKDLVKHILSFSRKESMERSPVEIHLIVKEVIKLLRSTIPTTIEIKHHIDPHCGNILAEPNQIHQVLLNLCTNASQSMAEKGGVLEVGLISSQLSVNDLPAESHLKPGYYVQLSVKDNGIGIEQKYLEKIFDPYFTTKEVGKGSGMGLAVVMGIVKSHDGMITVDSKLGEGTIFNVYFPKIEEQVQGEIEDDVPIPTGSETILVVDDEESIADLTKQRAEYLGYRVFAKKSSVEALELFRSQPDAFDIVITDQTMPVLTGEHLAQRIKEIRMDIPIVLCTGYSPEIDTEQAKLAGISAFLMKPVDMREFAQTIRQVLDKDISST</sequence>
<dbReference type="InterPro" id="IPR036097">
    <property type="entry name" value="HisK_dim/P_sf"/>
</dbReference>
<feature type="transmembrane region" description="Helical" evidence="10">
    <location>
        <begin position="33"/>
        <end position="53"/>
    </location>
</feature>
<dbReference type="SMART" id="SM00448">
    <property type="entry name" value="REC"/>
    <property type="match status" value="1"/>
</dbReference>
<dbReference type="Pfam" id="PF00072">
    <property type="entry name" value="Response_reg"/>
    <property type="match status" value="1"/>
</dbReference>
<dbReference type="PROSITE" id="PS50109">
    <property type="entry name" value="HIS_KIN"/>
    <property type="match status" value="1"/>
</dbReference>
<evidence type="ECO:0000256" key="8">
    <source>
        <dbReference type="ARBA" id="ARBA00023136"/>
    </source>
</evidence>
<dbReference type="Pfam" id="PF07694">
    <property type="entry name" value="5TM-5TMR_LYT"/>
    <property type="match status" value="1"/>
</dbReference>
<dbReference type="PANTHER" id="PTHR43065:SF42">
    <property type="entry name" value="TWO-COMPONENT SENSOR PPRA"/>
    <property type="match status" value="1"/>
</dbReference>
<dbReference type="Gene3D" id="3.30.565.10">
    <property type="entry name" value="Histidine kinase-like ATPase, C-terminal domain"/>
    <property type="match status" value="1"/>
</dbReference>
<dbReference type="EC" id="2.7.13.3" evidence="3"/>
<dbReference type="InterPro" id="IPR005467">
    <property type="entry name" value="His_kinase_dom"/>
</dbReference>
<comment type="catalytic activity">
    <reaction evidence="1">
        <text>ATP + protein L-histidine = ADP + protein N-phospho-L-histidine.</text>
        <dbReference type="EC" id="2.7.13.3"/>
    </reaction>
</comment>
<evidence type="ECO:0000259" key="12">
    <source>
        <dbReference type="PROSITE" id="PS50110"/>
    </source>
</evidence>
<dbReference type="PANTHER" id="PTHR43065">
    <property type="entry name" value="SENSOR HISTIDINE KINASE"/>
    <property type="match status" value="1"/>
</dbReference>
<feature type="modified residue" description="4-aspartylphosphate" evidence="9">
    <location>
        <position position="787"/>
    </location>
</feature>
<dbReference type="PROSITE" id="PS50113">
    <property type="entry name" value="PAC"/>
    <property type="match status" value="2"/>
</dbReference>
<dbReference type="GO" id="GO:0071555">
    <property type="term" value="P:cell wall organization"/>
    <property type="evidence" value="ECO:0007669"/>
    <property type="project" value="InterPro"/>
</dbReference>
<dbReference type="InterPro" id="IPR036890">
    <property type="entry name" value="HATPase_C_sf"/>
</dbReference>
<dbReference type="InterPro" id="IPR000014">
    <property type="entry name" value="PAS"/>
</dbReference>
<evidence type="ECO:0000259" key="13">
    <source>
        <dbReference type="PROSITE" id="PS50112"/>
    </source>
</evidence>
<gene>
    <name evidence="15" type="ordered locus">UWK_01394</name>
</gene>
<evidence type="ECO:0000313" key="16">
    <source>
        <dbReference type="Proteomes" id="UP000011721"/>
    </source>
</evidence>
<dbReference type="Proteomes" id="UP000011721">
    <property type="component" value="Chromosome"/>
</dbReference>
<dbReference type="SUPFAM" id="SSF52172">
    <property type="entry name" value="CheY-like"/>
    <property type="match status" value="1"/>
</dbReference>
<dbReference type="EMBL" id="CP003985">
    <property type="protein sequence ID" value="AGF77954.1"/>
    <property type="molecule type" value="Genomic_DNA"/>
</dbReference>
<dbReference type="GO" id="GO:0000155">
    <property type="term" value="F:phosphorelay sensor kinase activity"/>
    <property type="evidence" value="ECO:0007669"/>
    <property type="project" value="InterPro"/>
</dbReference>
<dbReference type="eggNOG" id="COG4191">
    <property type="taxonomic scope" value="Bacteria"/>
</dbReference>
<evidence type="ECO:0000313" key="15">
    <source>
        <dbReference type="EMBL" id="AGF77954.1"/>
    </source>
</evidence>
<dbReference type="SUPFAM" id="SSF55874">
    <property type="entry name" value="ATPase domain of HSP90 chaperone/DNA topoisomerase II/histidine kinase"/>
    <property type="match status" value="1"/>
</dbReference>
<feature type="domain" description="Histidine kinase" evidence="11">
    <location>
        <begin position="493"/>
        <end position="717"/>
    </location>
</feature>
<comment type="subcellular location">
    <subcellularLocation>
        <location evidence="2">Cell membrane</location>
        <topology evidence="2">Multi-pass membrane protein</topology>
    </subcellularLocation>
</comment>
<dbReference type="STRING" id="1167006.UWK_01394"/>
<feature type="transmembrane region" description="Helical" evidence="10">
    <location>
        <begin position="65"/>
        <end position="86"/>
    </location>
</feature>
<dbReference type="Pfam" id="PF02518">
    <property type="entry name" value="HATPase_c"/>
    <property type="match status" value="1"/>
</dbReference>
<dbReference type="eggNOG" id="COG3275">
    <property type="taxonomic scope" value="Bacteria"/>
</dbReference>
<evidence type="ECO:0000256" key="4">
    <source>
        <dbReference type="ARBA" id="ARBA00022475"/>
    </source>
</evidence>
<name>M1NE31_DESSD</name>
<feature type="transmembrane region" description="Helical" evidence="10">
    <location>
        <begin position="92"/>
        <end position="117"/>
    </location>
</feature>
<evidence type="ECO:0000256" key="1">
    <source>
        <dbReference type="ARBA" id="ARBA00000085"/>
    </source>
</evidence>
<dbReference type="GO" id="GO:0005886">
    <property type="term" value="C:plasma membrane"/>
    <property type="evidence" value="ECO:0007669"/>
    <property type="project" value="UniProtKB-SubCell"/>
</dbReference>
<dbReference type="InterPro" id="IPR004358">
    <property type="entry name" value="Sig_transdc_His_kin-like_C"/>
</dbReference>
<keyword evidence="4" id="KW-1003">Cell membrane</keyword>
<dbReference type="Pfam" id="PF08448">
    <property type="entry name" value="PAS_4"/>
    <property type="match status" value="1"/>
</dbReference>
<organism evidence="15 16">
    <name type="scientific">Desulfocapsa sulfexigens (strain DSM 10523 / SB164P1)</name>
    <dbReference type="NCBI Taxonomy" id="1167006"/>
    <lineage>
        <taxon>Bacteria</taxon>
        <taxon>Pseudomonadati</taxon>
        <taxon>Thermodesulfobacteriota</taxon>
        <taxon>Desulfobulbia</taxon>
        <taxon>Desulfobulbales</taxon>
        <taxon>Desulfocapsaceae</taxon>
        <taxon>Desulfocapsa</taxon>
    </lineage>
</organism>
<feature type="domain" description="Response regulatory" evidence="12">
    <location>
        <begin position="736"/>
        <end position="852"/>
    </location>
</feature>
<keyword evidence="8 10" id="KW-0472">Membrane</keyword>
<keyword evidence="7 10" id="KW-1133">Transmembrane helix</keyword>
<dbReference type="CDD" id="cd00082">
    <property type="entry name" value="HisKA"/>
    <property type="match status" value="1"/>
</dbReference>
<reference evidence="16" key="1">
    <citation type="journal article" date="2013" name="Stand. Genomic Sci.">
        <title>Complete genome sequence of Desulfocapsa sulfexigens, a marine deltaproteobacterium specialized in disproportionating inorganic sulfur compounds.</title>
        <authorList>
            <person name="Finster K.W."/>
            <person name="Kjeldsen K.U."/>
            <person name="Kube M."/>
            <person name="Reinhardt R."/>
            <person name="Mussmann M."/>
            <person name="Amann R."/>
            <person name="Schreiber L."/>
        </authorList>
    </citation>
    <scope>NUCLEOTIDE SEQUENCE [LARGE SCALE GENOMIC DNA]</scope>
    <source>
        <strain evidence="16">DSM 10523 / SB164P1</strain>
    </source>
</reference>
<keyword evidence="16" id="KW-1185">Reference proteome</keyword>
<evidence type="ECO:0000259" key="14">
    <source>
        <dbReference type="PROSITE" id="PS50113"/>
    </source>
</evidence>
<dbReference type="eggNOG" id="COG2204">
    <property type="taxonomic scope" value="Bacteria"/>
</dbReference>
<dbReference type="PROSITE" id="PS50110">
    <property type="entry name" value="RESPONSE_REGULATORY"/>
    <property type="match status" value="1"/>
</dbReference>
<dbReference type="Gene3D" id="1.10.287.130">
    <property type="match status" value="1"/>
</dbReference>
<feature type="domain" description="PAS" evidence="13">
    <location>
        <begin position="354"/>
        <end position="418"/>
    </location>
</feature>
<dbReference type="Gene3D" id="3.40.50.2300">
    <property type="match status" value="1"/>
</dbReference>
<dbReference type="SUPFAM" id="SSF55785">
    <property type="entry name" value="PYP-like sensor domain (PAS domain)"/>
    <property type="match status" value="2"/>
</dbReference>
<dbReference type="InterPro" id="IPR035965">
    <property type="entry name" value="PAS-like_dom_sf"/>
</dbReference>